<sequence length="373" mass="42437">MTELRRRTIASGEKGDQTVEAFVDQVDKDPIIRENVKEEDLISTGCTMLNLACSGFSPYGGFLRGTVAHVIGDSDSGKTLLALSMMGDNVLDPRLEKYDFIYEEPEAAMRFPKTKMFGQNISRVQFIPTDKERINPRRVQDWAKTLEENSKKGPFIQVTDSFDSLTSADDLKTKKDDKGKEKESGKGGWKTEKAIVSSETFPKIIGPIKAHNSLYLQINQTRDNIGVTFGEKKTFSGGNAIKFYRTHEIWLATASSITKDVRGKKRIIGSNVIAKIKKNKLTGKIRFVMFPVYDDYGVDDIGSMIDWLVFEGFWVKPQGKQIIETEDDFPDAIREKLIRHVEENNLEDKLKNICKECWIELEGEIEIKRKPRY</sequence>
<accession>A0A6M3LDU6</accession>
<comment type="similarity">
    <text evidence="1">Belongs to the RecA family.</text>
</comment>
<dbReference type="GO" id="GO:0006281">
    <property type="term" value="P:DNA repair"/>
    <property type="evidence" value="ECO:0007669"/>
    <property type="project" value="InterPro"/>
</dbReference>
<dbReference type="InterPro" id="IPR020587">
    <property type="entry name" value="RecA_monomer-monomer_interface"/>
</dbReference>
<dbReference type="InterPro" id="IPR013765">
    <property type="entry name" value="DNA_recomb/repair_RecA"/>
</dbReference>
<keyword evidence="2" id="KW-0547">Nucleotide-binding</keyword>
<dbReference type="EMBL" id="MT142222">
    <property type="protein sequence ID" value="QJA76392.1"/>
    <property type="molecule type" value="Genomic_DNA"/>
</dbReference>
<evidence type="ECO:0000259" key="6">
    <source>
        <dbReference type="PROSITE" id="PS50163"/>
    </source>
</evidence>
<dbReference type="AlphaFoldDB" id="A0A6M3LDU6"/>
<evidence type="ECO:0000313" key="7">
    <source>
        <dbReference type="EMBL" id="QJA76392.1"/>
    </source>
</evidence>
<evidence type="ECO:0000256" key="4">
    <source>
        <dbReference type="ARBA" id="ARBA00023172"/>
    </source>
</evidence>
<keyword evidence="4" id="KW-0233">DNA recombination</keyword>
<feature type="region of interest" description="Disordered" evidence="5">
    <location>
        <begin position="169"/>
        <end position="189"/>
    </location>
</feature>
<name>A0A6M3LDU6_9ZZZZ</name>
<organism evidence="8">
    <name type="scientific">viral metagenome</name>
    <dbReference type="NCBI Taxonomy" id="1070528"/>
    <lineage>
        <taxon>unclassified sequences</taxon>
        <taxon>metagenomes</taxon>
        <taxon>organismal metagenomes</taxon>
    </lineage>
</organism>
<dbReference type="PANTHER" id="PTHR45900">
    <property type="entry name" value="RECA"/>
    <property type="match status" value="1"/>
</dbReference>
<dbReference type="GO" id="GO:0005524">
    <property type="term" value="F:ATP binding"/>
    <property type="evidence" value="ECO:0007669"/>
    <property type="project" value="UniProtKB-KW"/>
</dbReference>
<dbReference type="PANTHER" id="PTHR45900:SF1">
    <property type="entry name" value="MITOCHONDRIAL DNA REPAIR PROTEIN RECA HOMOLOG-RELATED"/>
    <property type="match status" value="1"/>
</dbReference>
<dbReference type="PRINTS" id="PR00142">
    <property type="entry name" value="RECA"/>
</dbReference>
<dbReference type="Pfam" id="PF00154">
    <property type="entry name" value="RecA_N"/>
    <property type="match status" value="1"/>
</dbReference>
<dbReference type="PROSITE" id="PS50163">
    <property type="entry name" value="RECA_3"/>
    <property type="match status" value="1"/>
</dbReference>
<keyword evidence="3" id="KW-0067">ATP-binding</keyword>
<dbReference type="Gene3D" id="3.40.50.300">
    <property type="entry name" value="P-loop containing nucleotide triphosphate hydrolases"/>
    <property type="match status" value="1"/>
</dbReference>
<reference evidence="8" key="1">
    <citation type="submission" date="2020-03" db="EMBL/GenBank/DDBJ databases">
        <title>The deep terrestrial virosphere.</title>
        <authorList>
            <person name="Holmfeldt K."/>
            <person name="Nilsson E."/>
            <person name="Simone D."/>
            <person name="Lopez-Fernandez M."/>
            <person name="Wu X."/>
            <person name="de Brujin I."/>
            <person name="Lundin D."/>
            <person name="Andersson A."/>
            <person name="Bertilsson S."/>
            <person name="Dopson M."/>
        </authorList>
    </citation>
    <scope>NUCLEOTIDE SEQUENCE</scope>
    <source>
        <strain evidence="7">MM415A01518</strain>
        <strain evidence="8">MM415B03252</strain>
    </source>
</reference>
<evidence type="ECO:0000256" key="5">
    <source>
        <dbReference type="SAM" id="MobiDB-lite"/>
    </source>
</evidence>
<protein>
    <submittedName>
        <fullName evidence="8">Putative RecA</fullName>
    </submittedName>
</protein>
<gene>
    <name evidence="7" type="ORF">MM415A01518_0008</name>
    <name evidence="8" type="ORF">MM415B03252_0007</name>
</gene>
<dbReference type="GO" id="GO:0008094">
    <property type="term" value="F:ATP-dependent activity, acting on DNA"/>
    <property type="evidence" value="ECO:0007669"/>
    <property type="project" value="InterPro"/>
</dbReference>
<dbReference type="SUPFAM" id="SSF52540">
    <property type="entry name" value="P-loop containing nucleoside triphosphate hydrolases"/>
    <property type="match status" value="1"/>
</dbReference>
<evidence type="ECO:0000313" key="8">
    <source>
        <dbReference type="EMBL" id="QJA91812.1"/>
    </source>
</evidence>
<feature type="domain" description="RecA family profile 2" evidence="6">
    <location>
        <begin position="226"/>
        <end position="303"/>
    </location>
</feature>
<evidence type="ECO:0000256" key="1">
    <source>
        <dbReference type="ARBA" id="ARBA00009391"/>
    </source>
</evidence>
<dbReference type="InterPro" id="IPR027417">
    <property type="entry name" value="P-loop_NTPase"/>
</dbReference>
<dbReference type="EMBL" id="MT143015">
    <property type="protein sequence ID" value="QJA91812.1"/>
    <property type="molecule type" value="Genomic_DNA"/>
</dbReference>
<proteinExistence type="inferred from homology"/>
<evidence type="ECO:0000256" key="2">
    <source>
        <dbReference type="ARBA" id="ARBA00022741"/>
    </source>
</evidence>
<evidence type="ECO:0000256" key="3">
    <source>
        <dbReference type="ARBA" id="ARBA00022840"/>
    </source>
</evidence>
<dbReference type="GO" id="GO:0003697">
    <property type="term" value="F:single-stranded DNA binding"/>
    <property type="evidence" value="ECO:0007669"/>
    <property type="project" value="InterPro"/>
</dbReference>
<dbReference type="InterPro" id="IPR049428">
    <property type="entry name" value="RecA-like_N"/>
</dbReference>
<dbReference type="GO" id="GO:0006310">
    <property type="term" value="P:DNA recombination"/>
    <property type="evidence" value="ECO:0007669"/>
    <property type="project" value="UniProtKB-KW"/>
</dbReference>